<evidence type="ECO:0000256" key="1">
    <source>
        <dbReference type="SAM" id="Phobius"/>
    </source>
</evidence>
<organism evidence="2">
    <name type="scientific">Arundo donax</name>
    <name type="common">Giant reed</name>
    <name type="synonym">Donax arundinaceus</name>
    <dbReference type="NCBI Taxonomy" id="35708"/>
    <lineage>
        <taxon>Eukaryota</taxon>
        <taxon>Viridiplantae</taxon>
        <taxon>Streptophyta</taxon>
        <taxon>Embryophyta</taxon>
        <taxon>Tracheophyta</taxon>
        <taxon>Spermatophyta</taxon>
        <taxon>Magnoliopsida</taxon>
        <taxon>Liliopsida</taxon>
        <taxon>Poales</taxon>
        <taxon>Poaceae</taxon>
        <taxon>PACMAD clade</taxon>
        <taxon>Arundinoideae</taxon>
        <taxon>Arundineae</taxon>
        <taxon>Arundo</taxon>
    </lineage>
</organism>
<keyword evidence="1" id="KW-0812">Transmembrane</keyword>
<dbReference type="EMBL" id="GBRH01202070">
    <property type="protein sequence ID" value="JAD95825.1"/>
    <property type="molecule type" value="Transcribed_RNA"/>
</dbReference>
<name>A0A0A9ED69_ARUDO</name>
<feature type="transmembrane region" description="Helical" evidence="1">
    <location>
        <begin position="12"/>
        <end position="34"/>
    </location>
</feature>
<protein>
    <submittedName>
        <fullName evidence="2">Uncharacterized protein</fullName>
    </submittedName>
</protein>
<keyword evidence="1" id="KW-0472">Membrane</keyword>
<sequence length="63" mass="7796">MRFVYFLFWPRIFYMHCFDAAFILHMCTYTHLILEFCFSLFYSQLANALLMFLFKLSLICFVR</sequence>
<accession>A0A0A9ED69</accession>
<keyword evidence="1" id="KW-1133">Transmembrane helix</keyword>
<reference evidence="2" key="1">
    <citation type="submission" date="2014-09" db="EMBL/GenBank/DDBJ databases">
        <authorList>
            <person name="Magalhaes I.L.F."/>
            <person name="Oliveira U."/>
            <person name="Santos F.R."/>
            <person name="Vidigal T.H.D.A."/>
            <person name="Brescovit A.D."/>
            <person name="Santos A.J."/>
        </authorList>
    </citation>
    <scope>NUCLEOTIDE SEQUENCE</scope>
    <source>
        <tissue evidence="2">Shoot tissue taken approximately 20 cm above the soil surface</tissue>
    </source>
</reference>
<evidence type="ECO:0000313" key="2">
    <source>
        <dbReference type="EMBL" id="JAD95825.1"/>
    </source>
</evidence>
<reference evidence="2" key="2">
    <citation type="journal article" date="2015" name="Data Brief">
        <title>Shoot transcriptome of the giant reed, Arundo donax.</title>
        <authorList>
            <person name="Barrero R.A."/>
            <person name="Guerrero F.D."/>
            <person name="Moolhuijzen P."/>
            <person name="Goolsby J.A."/>
            <person name="Tidwell J."/>
            <person name="Bellgard S.E."/>
            <person name="Bellgard M.I."/>
        </authorList>
    </citation>
    <scope>NUCLEOTIDE SEQUENCE</scope>
    <source>
        <tissue evidence="2">Shoot tissue taken approximately 20 cm above the soil surface</tissue>
    </source>
</reference>
<dbReference type="AlphaFoldDB" id="A0A0A9ED69"/>
<feature type="transmembrane region" description="Helical" evidence="1">
    <location>
        <begin position="40"/>
        <end position="62"/>
    </location>
</feature>
<proteinExistence type="predicted"/>